<dbReference type="RefSeq" id="WP_188422934.1">
    <property type="nucleotide sequence ID" value="NZ_BMCI01000001.1"/>
</dbReference>
<feature type="compositionally biased region" description="Basic and acidic residues" evidence="1">
    <location>
        <begin position="59"/>
        <end position="68"/>
    </location>
</feature>
<proteinExistence type="predicted"/>
<accession>A0A830DMP1</accession>
<feature type="region of interest" description="Disordered" evidence="1">
    <location>
        <begin position="57"/>
        <end position="85"/>
    </location>
</feature>
<reference evidence="4" key="1">
    <citation type="journal article" date="2014" name="Int. J. Syst. Evol. Microbiol.">
        <title>Complete genome sequence of Corynebacterium casei LMG S-19264T (=DSM 44701T), isolated from a smear-ripened cheese.</title>
        <authorList>
            <consortium name="US DOE Joint Genome Institute (JGI-PGF)"/>
            <person name="Walter F."/>
            <person name="Albersmeier A."/>
            <person name="Kalinowski J."/>
            <person name="Ruckert C."/>
        </authorList>
    </citation>
    <scope>NUCLEOTIDE SEQUENCE</scope>
    <source>
        <strain evidence="4">CCM 7217</strain>
    </source>
</reference>
<dbReference type="InterPro" id="IPR058433">
    <property type="entry name" value="DUF8120"/>
</dbReference>
<gene>
    <name evidence="4" type="ORF">GCM10007209_02370</name>
</gene>
<feature type="transmembrane region" description="Helical" evidence="2">
    <location>
        <begin position="100"/>
        <end position="121"/>
    </location>
</feature>
<evidence type="ECO:0000256" key="1">
    <source>
        <dbReference type="SAM" id="MobiDB-lite"/>
    </source>
</evidence>
<keyword evidence="2" id="KW-0472">Membrane</keyword>
<organism evidence="4 5">
    <name type="scientific">Haloferax sulfurifontis</name>
    <dbReference type="NCBI Taxonomy" id="255616"/>
    <lineage>
        <taxon>Archaea</taxon>
        <taxon>Methanobacteriati</taxon>
        <taxon>Methanobacteriota</taxon>
        <taxon>Stenosarchaea group</taxon>
        <taxon>Halobacteria</taxon>
        <taxon>Halobacteriales</taxon>
        <taxon>Haloferacaceae</taxon>
        <taxon>Haloferax</taxon>
    </lineage>
</organism>
<dbReference type="AlphaFoldDB" id="A0A830DMP1"/>
<dbReference type="Proteomes" id="UP000646833">
    <property type="component" value="Unassembled WGS sequence"/>
</dbReference>
<feature type="domain" description="DUF8120" evidence="3">
    <location>
        <begin position="3"/>
        <end position="56"/>
    </location>
</feature>
<dbReference type="EMBL" id="BMCI01000001">
    <property type="protein sequence ID" value="GGC44269.1"/>
    <property type="molecule type" value="Genomic_DNA"/>
</dbReference>
<evidence type="ECO:0000259" key="3">
    <source>
        <dbReference type="Pfam" id="PF26439"/>
    </source>
</evidence>
<feature type="transmembrane region" description="Helical" evidence="2">
    <location>
        <begin position="133"/>
        <end position="157"/>
    </location>
</feature>
<sequence>MNVPLSPRAFRLVDGGSKLVGLVAIAAALNGAAAPHSLAVGLAGLVVGVGTAFLSPREAPSDADRGDDSAFASATDTDADDGLPRRPLTSLATRLWRSRLARLGGALWLSAFGVAAAGVALRAAGSYRLAATLFGASGPLGLVGILGIAAGGGWLALASRRE</sequence>
<reference evidence="4" key="2">
    <citation type="submission" date="2020-09" db="EMBL/GenBank/DDBJ databases">
        <authorList>
            <person name="Sun Q."/>
            <person name="Sedlacek I."/>
        </authorList>
    </citation>
    <scope>NUCLEOTIDE SEQUENCE</scope>
    <source>
        <strain evidence="4">CCM 7217</strain>
    </source>
</reference>
<comment type="caution">
    <text evidence="4">The sequence shown here is derived from an EMBL/GenBank/DDBJ whole genome shotgun (WGS) entry which is preliminary data.</text>
</comment>
<dbReference type="Pfam" id="PF26439">
    <property type="entry name" value="DUF8120"/>
    <property type="match status" value="1"/>
</dbReference>
<evidence type="ECO:0000256" key="2">
    <source>
        <dbReference type="SAM" id="Phobius"/>
    </source>
</evidence>
<evidence type="ECO:0000313" key="5">
    <source>
        <dbReference type="Proteomes" id="UP000646833"/>
    </source>
</evidence>
<keyword evidence="2" id="KW-0812">Transmembrane</keyword>
<name>A0A830DMP1_9EURY</name>
<protein>
    <recommendedName>
        <fullName evidence="3">DUF8120 domain-containing protein</fullName>
    </recommendedName>
</protein>
<evidence type="ECO:0000313" key="4">
    <source>
        <dbReference type="EMBL" id="GGC44269.1"/>
    </source>
</evidence>
<keyword evidence="2" id="KW-1133">Transmembrane helix</keyword>
<feature type="transmembrane region" description="Helical" evidence="2">
    <location>
        <begin position="38"/>
        <end position="55"/>
    </location>
</feature>